<dbReference type="RefSeq" id="XP_067066803.1">
    <property type="nucleotide sequence ID" value="XM_067213552.1"/>
</dbReference>
<dbReference type="GeneID" id="92367510"/>
<dbReference type="Proteomes" id="UP000186804">
    <property type="component" value="Unassembled WGS sequence"/>
</dbReference>
<name>A0A1J4MFK0_9CRYT</name>
<comment type="caution">
    <text evidence="2">The sequence shown here is derived from an EMBL/GenBank/DDBJ whole genome shotgun (WGS) entry which is preliminary data.</text>
</comment>
<accession>A0A1J4MFK0</accession>
<dbReference type="EMBL" id="LRBS01000121">
    <property type="protein sequence ID" value="OII71613.1"/>
    <property type="molecule type" value="Genomic_DNA"/>
</dbReference>
<reference evidence="2 3" key="1">
    <citation type="submission" date="2016-10" db="EMBL/GenBank/DDBJ databases">
        <title>Reductive evolution of mitochondrial metabolism and differential evolution of invasion-related proteins in Cryptosporidium.</title>
        <authorList>
            <person name="Liu S."/>
            <person name="Roellig D.M."/>
            <person name="Guo Y."/>
            <person name="Li N."/>
            <person name="Frace M.A."/>
            <person name="Tang K."/>
            <person name="Zhang L."/>
            <person name="Feng Y."/>
            <person name="Xiao L."/>
        </authorList>
    </citation>
    <scope>NUCLEOTIDE SEQUENCE [LARGE SCALE GENOMIC DNA]</scope>
    <source>
        <strain evidence="2">30847</strain>
    </source>
</reference>
<gene>
    <name evidence="2" type="ORF">cand_033260</name>
</gene>
<feature type="region of interest" description="Disordered" evidence="1">
    <location>
        <begin position="144"/>
        <end position="164"/>
    </location>
</feature>
<evidence type="ECO:0000313" key="3">
    <source>
        <dbReference type="Proteomes" id="UP000186804"/>
    </source>
</evidence>
<evidence type="ECO:0000313" key="2">
    <source>
        <dbReference type="EMBL" id="OII71613.1"/>
    </source>
</evidence>
<sequence>MKQDIDINTPCQRDIEDLDIYPPHPYFKNSQDKANKMKDMNQHDSCIEDFFQLVNFWRYNMNIGSSDSTILGDCLDKNNEATMFKEYILSLLHVEGDSYKNLFPQEILMDTLVSNKKSKDMLNKVRMINKIELIENKRARNNEDDSLLFGGNEGQNEDTNMSQEEDEDLFDGDLEYAKMNDNDEFDELADNTNDYDVI</sequence>
<protein>
    <submittedName>
        <fullName evidence="2">Uncharacterized protein</fullName>
    </submittedName>
</protein>
<proteinExistence type="predicted"/>
<organism evidence="2 3">
    <name type="scientific">Cryptosporidium andersoni</name>
    <dbReference type="NCBI Taxonomy" id="117008"/>
    <lineage>
        <taxon>Eukaryota</taxon>
        <taxon>Sar</taxon>
        <taxon>Alveolata</taxon>
        <taxon>Apicomplexa</taxon>
        <taxon>Conoidasida</taxon>
        <taxon>Coccidia</taxon>
        <taxon>Eucoccidiorida</taxon>
        <taxon>Eimeriorina</taxon>
        <taxon>Cryptosporidiidae</taxon>
        <taxon>Cryptosporidium</taxon>
    </lineage>
</organism>
<dbReference type="VEuPathDB" id="CryptoDB:cand_033260"/>
<dbReference type="OrthoDB" id="10281843at2759"/>
<dbReference type="AlphaFoldDB" id="A0A1J4MFK0"/>
<keyword evidence="3" id="KW-1185">Reference proteome</keyword>
<evidence type="ECO:0000256" key="1">
    <source>
        <dbReference type="SAM" id="MobiDB-lite"/>
    </source>
</evidence>